<accession>A0ACB9C312</accession>
<dbReference type="Proteomes" id="UP001055879">
    <property type="component" value="Linkage Group LG05"/>
</dbReference>
<reference evidence="2" key="1">
    <citation type="journal article" date="2022" name="Mol. Ecol. Resour.">
        <title>The genomes of chicory, endive, great burdock and yacon provide insights into Asteraceae palaeo-polyploidization history and plant inulin production.</title>
        <authorList>
            <person name="Fan W."/>
            <person name="Wang S."/>
            <person name="Wang H."/>
            <person name="Wang A."/>
            <person name="Jiang F."/>
            <person name="Liu H."/>
            <person name="Zhao H."/>
            <person name="Xu D."/>
            <person name="Zhang Y."/>
        </authorList>
    </citation>
    <scope>NUCLEOTIDE SEQUENCE [LARGE SCALE GENOMIC DNA]</scope>
    <source>
        <strain evidence="2">cv. Niubang</strain>
    </source>
</reference>
<evidence type="ECO:0000313" key="1">
    <source>
        <dbReference type="EMBL" id="KAI3728669.1"/>
    </source>
</evidence>
<organism evidence="1 2">
    <name type="scientific">Arctium lappa</name>
    <name type="common">Greater burdock</name>
    <name type="synonym">Lappa major</name>
    <dbReference type="NCBI Taxonomy" id="4217"/>
    <lineage>
        <taxon>Eukaryota</taxon>
        <taxon>Viridiplantae</taxon>
        <taxon>Streptophyta</taxon>
        <taxon>Embryophyta</taxon>
        <taxon>Tracheophyta</taxon>
        <taxon>Spermatophyta</taxon>
        <taxon>Magnoliopsida</taxon>
        <taxon>eudicotyledons</taxon>
        <taxon>Gunneridae</taxon>
        <taxon>Pentapetalae</taxon>
        <taxon>asterids</taxon>
        <taxon>campanulids</taxon>
        <taxon>Asterales</taxon>
        <taxon>Asteraceae</taxon>
        <taxon>Carduoideae</taxon>
        <taxon>Cardueae</taxon>
        <taxon>Arctiinae</taxon>
        <taxon>Arctium</taxon>
    </lineage>
</organism>
<sequence length="207" mass="23918">MNGDIGLVNPLLGMSSIITEPLTLQKIPVHLHGDKRGAPIRERRRIPPPLFEVKLCVLLGISQDTFCAMHSLFTFVILSSSAAWGTPACLVTRHWNVYVMSDISDDIDTLIKSGDDNLGNHTIPFEGNYNWTFCERLDGRTVFYSYFWWGSRFQTLALFDSHIRNMCIQPHWGVEYCYWLVRPEGFYVSPFNRSFDDSDWVFIKQWG</sequence>
<reference evidence="1 2" key="2">
    <citation type="journal article" date="2022" name="Mol. Ecol. Resour.">
        <title>The genomes of chicory, endive, great burdock and yacon provide insights into Asteraceae paleo-polyploidization history and plant inulin production.</title>
        <authorList>
            <person name="Fan W."/>
            <person name="Wang S."/>
            <person name="Wang H."/>
            <person name="Wang A."/>
            <person name="Jiang F."/>
            <person name="Liu H."/>
            <person name="Zhao H."/>
            <person name="Xu D."/>
            <person name="Zhang Y."/>
        </authorList>
    </citation>
    <scope>NUCLEOTIDE SEQUENCE [LARGE SCALE GENOMIC DNA]</scope>
    <source>
        <strain evidence="2">cv. Niubang</strain>
    </source>
</reference>
<evidence type="ECO:0000313" key="2">
    <source>
        <dbReference type="Proteomes" id="UP001055879"/>
    </source>
</evidence>
<dbReference type="EMBL" id="CM042051">
    <property type="protein sequence ID" value="KAI3728669.1"/>
    <property type="molecule type" value="Genomic_DNA"/>
</dbReference>
<protein>
    <submittedName>
        <fullName evidence="1">Uncharacterized protein</fullName>
    </submittedName>
</protein>
<keyword evidence="2" id="KW-1185">Reference proteome</keyword>
<comment type="caution">
    <text evidence="1">The sequence shown here is derived from an EMBL/GenBank/DDBJ whole genome shotgun (WGS) entry which is preliminary data.</text>
</comment>
<proteinExistence type="predicted"/>
<name>A0ACB9C312_ARCLA</name>
<gene>
    <name evidence="1" type="ORF">L6452_17310</name>
</gene>